<dbReference type="InterPro" id="IPR036047">
    <property type="entry name" value="F-box-like_dom_sf"/>
</dbReference>
<dbReference type="Pfam" id="PF00646">
    <property type="entry name" value="F-box"/>
    <property type="match status" value="1"/>
</dbReference>
<protein>
    <recommendedName>
        <fullName evidence="1">F-box domain-containing protein</fullName>
    </recommendedName>
</protein>
<proteinExistence type="predicted"/>
<keyword evidence="3" id="KW-1185">Reference proteome</keyword>
<dbReference type="PROSITE" id="PS50181">
    <property type="entry name" value="FBOX"/>
    <property type="match status" value="1"/>
</dbReference>
<dbReference type="SMART" id="SM00256">
    <property type="entry name" value="FBOX"/>
    <property type="match status" value="1"/>
</dbReference>
<gene>
    <name evidence="2" type="ORF">LSAT_V11C400164910</name>
</gene>
<dbReference type="AlphaFoldDB" id="A0A9R1XD33"/>
<organism evidence="2 3">
    <name type="scientific">Lactuca sativa</name>
    <name type="common">Garden lettuce</name>
    <dbReference type="NCBI Taxonomy" id="4236"/>
    <lineage>
        <taxon>Eukaryota</taxon>
        <taxon>Viridiplantae</taxon>
        <taxon>Streptophyta</taxon>
        <taxon>Embryophyta</taxon>
        <taxon>Tracheophyta</taxon>
        <taxon>Spermatophyta</taxon>
        <taxon>Magnoliopsida</taxon>
        <taxon>eudicotyledons</taxon>
        <taxon>Gunneridae</taxon>
        <taxon>Pentapetalae</taxon>
        <taxon>asterids</taxon>
        <taxon>campanulids</taxon>
        <taxon>Asterales</taxon>
        <taxon>Asteraceae</taxon>
        <taxon>Cichorioideae</taxon>
        <taxon>Cichorieae</taxon>
        <taxon>Lactucinae</taxon>
        <taxon>Lactuca</taxon>
    </lineage>
</organism>
<dbReference type="InterPro" id="IPR055411">
    <property type="entry name" value="LRR_FXL15/At3g58940/PEG3-like"/>
</dbReference>
<dbReference type="PANTHER" id="PTHR31639">
    <property type="entry name" value="F-BOX PROTEIN-LIKE"/>
    <property type="match status" value="1"/>
</dbReference>
<dbReference type="OrthoDB" id="1515770at2759"/>
<dbReference type="CDD" id="cd22160">
    <property type="entry name" value="F-box_AtFBL13-like"/>
    <property type="match status" value="1"/>
</dbReference>
<dbReference type="InterPro" id="IPR053781">
    <property type="entry name" value="F-box_AtFBL13-like"/>
</dbReference>
<dbReference type="Pfam" id="PF24758">
    <property type="entry name" value="LRR_At5g56370"/>
    <property type="match status" value="1"/>
</dbReference>
<feature type="domain" description="F-box" evidence="1">
    <location>
        <begin position="8"/>
        <end position="56"/>
    </location>
</feature>
<dbReference type="Proteomes" id="UP000235145">
    <property type="component" value="Unassembled WGS sequence"/>
</dbReference>
<reference evidence="2 3" key="1">
    <citation type="journal article" date="2017" name="Nat. Commun.">
        <title>Genome assembly with in vitro proximity ligation data and whole-genome triplication in lettuce.</title>
        <authorList>
            <person name="Reyes-Chin-Wo S."/>
            <person name="Wang Z."/>
            <person name="Yang X."/>
            <person name="Kozik A."/>
            <person name="Arikit S."/>
            <person name="Song C."/>
            <person name="Xia L."/>
            <person name="Froenicke L."/>
            <person name="Lavelle D.O."/>
            <person name="Truco M.J."/>
            <person name="Xia R."/>
            <person name="Zhu S."/>
            <person name="Xu C."/>
            <person name="Xu H."/>
            <person name="Xu X."/>
            <person name="Cox K."/>
            <person name="Korf I."/>
            <person name="Meyers B.C."/>
            <person name="Michelmore R.W."/>
        </authorList>
    </citation>
    <scope>NUCLEOTIDE SEQUENCE [LARGE SCALE GENOMIC DNA]</scope>
    <source>
        <strain evidence="3">cv. Salinas</strain>
        <tissue evidence="2">Seedlings</tissue>
    </source>
</reference>
<dbReference type="SUPFAM" id="SSF81383">
    <property type="entry name" value="F-box domain"/>
    <property type="match status" value="1"/>
</dbReference>
<evidence type="ECO:0000313" key="2">
    <source>
        <dbReference type="EMBL" id="KAJ0209890.1"/>
    </source>
</evidence>
<evidence type="ECO:0000313" key="3">
    <source>
        <dbReference type="Proteomes" id="UP000235145"/>
    </source>
</evidence>
<dbReference type="InterPro" id="IPR001810">
    <property type="entry name" value="F-box_dom"/>
</dbReference>
<dbReference type="Gramene" id="rna-gnl|WGS:NBSK|LSAT_4X17020_mrna">
    <property type="protein sequence ID" value="cds-PLY62854.1"/>
    <property type="gene ID" value="gene-LSAT_4X17020"/>
</dbReference>
<dbReference type="Gene3D" id="3.80.10.10">
    <property type="entry name" value="Ribonuclease Inhibitor"/>
    <property type="match status" value="1"/>
</dbReference>
<dbReference type="InterPro" id="IPR032675">
    <property type="entry name" value="LRR_dom_sf"/>
</dbReference>
<dbReference type="SUPFAM" id="SSF52047">
    <property type="entry name" value="RNI-like"/>
    <property type="match status" value="1"/>
</dbReference>
<name>A0A9R1XD33_LACSA</name>
<sequence>MKGPRKSLDRISTLPQDAIDLILSLMPIQDALRTSVLSRKWRYSWTSMPKLVFSDMGVSSGNKEIDKYKFVKAIFHVLLLHRGPILEFCIILFVHKNIFSEIDQMILHFSRSNNIKKFTFLICGEIYLLPCSFFSLQGLEHLDLTHCEFDLPLMNKGFNRLKKLRLFEVDITNKMLQGFLTNCPLLEEFTWARGYYTNTKLSECEFVELFKCLPSIQVLRISQLYIEHLGAGSNSMPHKLPISLPHLRILILNVCFLDLSTVLCVISSSPNLEKIKVEMCWDHDEHCLQHTFNNLPDIQEDYSGLNLDHLKELEITNFHNHGVEMEFVKLIMGKSPVLKKARIELHYRVSVNEEVKMLRGLVHMPFPRASPTVGFTIKRYNEIDLL</sequence>
<dbReference type="Pfam" id="PF08387">
    <property type="entry name" value="FBD"/>
    <property type="match status" value="1"/>
</dbReference>
<dbReference type="InterPro" id="IPR006566">
    <property type="entry name" value="FBD"/>
</dbReference>
<dbReference type="SMART" id="SM00579">
    <property type="entry name" value="FBD"/>
    <property type="match status" value="1"/>
</dbReference>
<accession>A0A9R1XD33</accession>
<dbReference type="PANTHER" id="PTHR31639:SF315">
    <property type="entry name" value="LEUCINE-RICH REPEAT DOMAIN SUPERFAMILY, F-BOX-LIKE DOMAIN SUPERFAMILY"/>
    <property type="match status" value="1"/>
</dbReference>
<dbReference type="EMBL" id="NBSK02000004">
    <property type="protein sequence ID" value="KAJ0209890.1"/>
    <property type="molecule type" value="Genomic_DNA"/>
</dbReference>
<evidence type="ECO:0000259" key="1">
    <source>
        <dbReference type="PROSITE" id="PS50181"/>
    </source>
</evidence>
<comment type="caution">
    <text evidence="2">The sequence shown here is derived from an EMBL/GenBank/DDBJ whole genome shotgun (WGS) entry which is preliminary data.</text>
</comment>